<reference evidence="3" key="1">
    <citation type="journal article" date="2011" name="PLoS Genet.">
        <title>Genomic analysis of the necrotrophic fungal pathogens Sclerotinia sclerotiorum and Botrytis cinerea.</title>
        <authorList>
            <person name="Amselem J."/>
            <person name="Cuomo C.A."/>
            <person name="van Kan J.A."/>
            <person name="Viaud M."/>
            <person name="Benito E.P."/>
            <person name="Couloux A."/>
            <person name="Coutinho P.M."/>
            <person name="de Vries R.P."/>
            <person name="Dyer P.S."/>
            <person name="Fillinger S."/>
            <person name="Fournier E."/>
            <person name="Gout L."/>
            <person name="Hahn M."/>
            <person name="Kohn L."/>
            <person name="Lapalu N."/>
            <person name="Plummer K.M."/>
            <person name="Pradier J.M."/>
            <person name="Quevillon E."/>
            <person name="Sharon A."/>
            <person name="Simon A."/>
            <person name="ten Have A."/>
            <person name="Tudzynski B."/>
            <person name="Tudzynski P."/>
            <person name="Wincker P."/>
            <person name="Andrew M."/>
            <person name="Anthouard V."/>
            <person name="Beever R.E."/>
            <person name="Beffa R."/>
            <person name="Benoit I."/>
            <person name="Bouzid O."/>
            <person name="Brault B."/>
            <person name="Chen Z."/>
            <person name="Choquer M."/>
            <person name="Collemare J."/>
            <person name="Cotton P."/>
            <person name="Danchin E.G."/>
            <person name="Da Silva C."/>
            <person name="Gautier A."/>
            <person name="Giraud C."/>
            <person name="Giraud T."/>
            <person name="Gonzalez C."/>
            <person name="Grossetete S."/>
            <person name="Guldener U."/>
            <person name="Henrissat B."/>
            <person name="Howlett B.J."/>
            <person name="Kodira C."/>
            <person name="Kretschmer M."/>
            <person name="Lappartient A."/>
            <person name="Leroch M."/>
            <person name="Levis C."/>
            <person name="Mauceli E."/>
            <person name="Neuveglise C."/>
            <person name="Oeser B."/>
            <person name="Pearson M."/>
            <person name="Poulain J."/>
            <person name="Poussereau N."/>
            <person name="Quesneville H."/>
            <person name="Rascle C."/>
            <person name="Schumacher J."/>
            <person name="Segurens B."/>
            <person name="Sexton A."/>
            <person name="Silva E."/>
            <person name="Sirven C."/>
            <person name="Soanes D.M."/>
            <person name="Talbot N.J."/>
            <person name="Templeton M."/>
            <person name="Yandava C."/>
            <person name="Yarden O."/>
            <person name="Zeng Q."/>
            <person name="Rollins J.A."/>
            <person name="Lebrun M.H."/>
            <person name="Dickman M."/>
        </authorList>
    </citation>
    <scope>NUCLEOTIDE SEQUENCE [LARGE SCALE GENOMIC DNA]</scope>
    <source>
        <strain evidence="3">ATCC 18683 / 1980 / Ss-1</strain>
    </source>
</reference>
<dbReference type="AlphaFoldDB" id="A7EKT6"/>
<dbReference type="Proteomes" id="UP000001312">
    <property type="component" value="Unassembled WGS sequence"/>
</dbReference>
<dbReference type="RefSeq" id="XP_001593011.1">
    <property type="nucleotide sequence ID" value="XM_001592961.1"/>
</dbReference>
<dbReference type="HOGENOM" id="CLU_314018_0_0_1"/>
<feature type="region of interest" description="Disordered" evidence="1">
    <location>
        <begin position="261"/>
        <end position="313"/>
    </location>
</feature>
<feature type="compositionally biased region" description="Polar residues" evidence="1">
    <location>
        <begin position="144"/>
        <end position="184"/>
    </location>
</feature>
<feature type="compositionally biased region" description="Acidic residues" evidence="1">
    <location>
        <begin position="281"/>
        <end position="292"/>
    </location>
</feature>
<feature type="compositionally biased region" description="Polar residues" evidence="1">
    <location>
        <begin position="345"/>
        <end position="355"/>
    </location>
</feature>
<dbReference type="GeneID" id="5488858"/>
<dbReference type="InParanoid" id="A7EKT6"/>
<name>A7EKT6_SCLS1</name>
<feature type="region of interest" description="Disordered" evidence="1">
    <location>
        <begin position="709"/>
        <end position="729"/>
    </location>
</feature>
<protein>
    <submittedName>
        <fullName evidence="2">Uncharacterized protein</fullName>
    </submittedName>
</protein>
<proteinExistence type="predicted"/>
<dbReference type="EMBL" id="CH476627">
    <property type="protein sequence ID" value="EDO03452.1"/>
    <property type="molecule type" value="Genomic_DNA"/>
</dbReference>
<accession>A7EKT6</accession>
<gene>
    <name evidence="2" type="ORF">SS1G_05933</name>
</gene>
<feature type="compositionally biased region" description="Polar residues" evidence="1">
    <location>
        <begin position="400"/>
        <end position="412"/>
    </location>
</feature>
<dbReference type="OMA" id="VMIAEYE"/>
<feature type="region of interest" description="Disordered" evidence="1">
    <location>
        <begin position="479"/>
        <end position="503"/>
    </location>
</feature>
<feature type="region of interest" description="Disordered" evidence="1">
    <location>
        <begin position="392"/>
        <end position="413"/>
    </location>
</feature>
<evidence type="ECO:0000313" key="2">
    <source>
        <dbReference type="EMBL" id="EDO03452.1"/>
    </source>
</evidence>
<evidence type="ECO:0000256" key="1">
    <source>
        <dbReference type="SAM" id="MobiDB-lite"/>
    </source>
</evidence>
<dbReference type="KEGG" id="ssl:SS1G_05933"/>
<feature type="region of interest" description="Disordered" evidence="1">
    <location>
        <begin position="342"/>
        <end position="367"/>
    </location>
</feature>
<sequence length="825" mass="89978">MPSKLSKVMIAEYELPITDIDTSPPTMSTRLLLNKKLPSKPICRLENSPERRGLLDATDLNSSSLQFPILLPKTPVKYSTVSEQVSTKSLAQDLDSVVTRPISHICDAGSDFETRIAQIGTAYEGTTISKVSTPLNDEKMTLPTVRQNNSSLKRIQHSQSKLTGAADSTQTKSFHLGVPNSNDRLTPESYLASLQSNGSPVPKKRRHARSSLGNGEGSKSVDNILSRHSEQENRLSFEGDNEKALFGPLIQINDDNVKLRDNQTEGATDGPKQADSHGDSEDSAEGVAEDATQEVTQDATDGQTRLAEQEVPTKDVVQGVADIADSSSQVATNNAILAVAHSGSMGRSESQTTIGRRNKMVPPPSKRFARDADRTILGRSPPARTYMEQPIEEVEDSNTSRRNMTSGVSSTKPKGFKRVLAARASTSTIQSGNIAVPNDNNGAKSNFARRLSSLPDSPENQTLKPVTVEKRLSFTERLTKPTASSAARANARKSVPAQKSNTMASVKNAGRGLKSRLSGMIRTRRASEVVGLVEPDVHSSSNATEQTTIYQDIPTVVLEKTPEIAPFANDRDVGEEFASFYSKMESRSDQFGPAELPTSLVEPINSRIIRTAEDTFETANENNKTYQQIIDHSTLVAQSPEISVQRSAMSEAEVDAIFETRNVTPSDSVFGDRIRKLSLANLPTRTPPLVPEDHSQSQVDGEYDVQIAAEDGSSDPPPNEQGNGGHAVEQPQQQTFNDSLDEIKDTLVKLRAALQEEQDPYQQLVLIGFSVHLTSLVQSINNNRKLLVFLKRANDAMWVNASVESLEARKTLHYLARRVTANGNT</sequence>
<organism evidence="2 3">
    <name type="scientific">Sclerotinia sclerotiorum (strain ATCC 18683 / 1980 / Ss-1)</name>
    <name type="common">White mold</name>
    <name type="synonym">Whetzelinia sclerotiorum</name>
    <dbReference type="NCBI Taxonomy" id="665079"/>
    <lineage>
        <taxon>Eukaryota</taxon>
        <taxon>Fungi</taxon>
        <taxon>Dikarya</taxon>
        <taxon>Ascomycota</taxon>
        <taxon>Pezizomycotina</taxon>
        <taxon>Leotiomycetes</taxon>
        <taxon>Helotiales</taxon>
        <taxon>Sclerotiniaceae</taxon>
        <taxon>Sclerotinia</taxon>
    </lineage>
</organism>
<keyword evidence="3" id="KW-1185">Reference proteome</keyword>
<feature type="compositionally biased region" description="Polar residues" evidence="1">
    <location>
        <begin position="293"/>
        <end position="303"/>
    </location>
</feature>
<evidence type="ECO:0000313" key="3">
    <source>
        <dbReference type="Proteomes" id="UP000001312"/>
    </source>
</evidence>
<feature type="region of interest" description="Disordered" evidence="1">
    <location>
        <begin position="139"/>
        <end position="223"/>
    </location>
</feature>